<feature type="region of interest" description="Disordered" evidence="7">
    <location>
        <begin position="555"/>
        <end position="575"/>
    </location>
</feature>
<dbReference type="GO" id="GO:0045454">
    <property type="term" value="P:cell redox homeostasis"/>
    <property type="evidence" value="ECO:0007669"/>
    <property type="project" value="InterPro"/>
</dbReference>
<dbReference type="KEGG" id="arev:RVR_4936"/>
<dbReference type="InterPro" id="IPR036640">
    <property type="entry name" value="ABC1_TM_sf"/>
</dbReference>
<feature type="transmembrane region" description="Helical" evidence="8">
    <location>
        <begin position="243"/>
        <end position="271"/>
    </location>
</feature>
<feature type="domain" description="ABC transmembrane type-1" evidence="10">
    <location>
        <begin position="23"/>
        <end position="306"/>
    </location>
</feature>
<dbReference type="Pfam" id="PF00005">
    <property type="entry name" value="ABC_tran"/>
    <property type="match status" value="2"/>
</dbReference>
<dbReference type="GO" id="GO:0005524">
    <property type="term" value="F:ATP binding"/>
    <property type="evidence" value="ECO:0007669"/>
    <property type="project" value="UniProtKB-KW"/>
</dbReference>
<dbReference type="EMBL" id="AP018365">
    <property type="protein sequence ID" value="BBA98661.1"/>
    <property type="molecule type" value="Genomic_DNA"/>
</dbReference>
<evidence type="ECO:0000256" key="4">
    <source>
        <dbReference type="ARBA" id="ARBA00022840"/>
    </source>
</evidence>
<keyword evidence="5 8" id="KW-1133">Transmembrane helix</keyword>
<reference evidence="11 12" key="2">
    <citation type="journal article" date="2011" name="J. Antibiot.">
        <title>Furaquinocins I and J: novel polyketide isoprenoid hybrid compounds from Streptomyces reveromyceticus SN-593.</title>
        <authorList>
            <person name="Panthee S."/>
            <person name="Takahashi S."/>
            <person name="Takagi H."/>
            <person name="Nogawa T."/>
            <person name="Oowada E."/>
            <person name="Uramoto M."/>
            <person name="Osada H."/>
        </authorList>
    </citation>
    <scope>NUCLEOTIDE SEQUENCE [LARGE SCALE GENOMIC DNA]</scope>
    <source>
        <strain evidence="11 12">SN-593</strain>
    </source>
</reference>
<dbReference type="GO" id="GO:0034775">
    <property type="term" value="P:glutathione transmembrane transport"/>
    <property type="evidence" value="ECO:0007669"/>
    <property type="project" value="InterPro"/>
</dbReference>
<dbReference type="PROSITE" id="PS00211">
    <property type="entry name" value="ABC_TRANSPORTER_1"/>
    <property type="match status" value="2"/>
</dbReference>
<organism evidence="11 12">
    <name type="scientific">Actinacidiphila reveromycinica</name>
    <dbReference type="NCBI Taxonomy" id="659352"/>
    <lineage>
        <taxon>Bacteria</taxon>
        <taxon>Bacillati</taxon>
        <taxon>Actinomycetota</taxon>
        <taxon>Actinomycetes</taxon>
        <taxon>Kitasatosporales</taxon>
        <taxon>Streptomycetaceae</taxon>
        <taxon>Actinacidiphila</taxon>
    </lineage>
</organism>
<reference evidence="11 12" key="3">
    <citation type="journal article" date="2011" name="Nat. Chem. Biol.">
        <title>Reveromycin A biosynthesis uses RevG and RevJ for stereospecific spiroacetal formation.</title>
        <authorList>
            <person name="Takahashi S."/>
            <person name="Toyoda A."/>
            <person name="Sekiyama Y."/>
            <person name="Takagi H."/>
            <person name="Nogawa T."/>
            <person name="Uramoto M."/>
            <person name="Suzuki R."/>
            <person name="Koshino H."/>
            <person name="Kumano T."/>
            <person name="Panthee S."/>
            <person name="Dairi T."/>
            <person name="Ishikawa J."/>
            <person name="Ikeda H."/>
            <person name="Sakaki Y."/>
            <person name="Osada H."/>
        </authorList>
    </citation>
    <scope>NUCLEOTIDE SEQUENCE [LARGE SCALE GENOMIC DNA]</scope>
    <source>
        <strain evidence="11 12">SN-593</strain>
    </source>
</reference>
<feature type="transmembrane region" description="Helical" evidence="8">
    <location>
        <begin position="20"/>
        <end position="44"/>
    </location>
</feature>
<dbReference type="PROSITE" id="PS50893">
    <property type="entry name" value="ABC_TRANSPORTER_2"/>
    <property type="match status" value="2"/>
</dbReference>
<dbReference type="InterPro" id="IPR014223">
    <property type="entry name" value="ABC_CydC/D"/>
</dbReference>
<dbReference type="SMART" id="SM00382">
    <property type="entry name" value="AAA"/>
    <property type="match status" value="2"/>
</dbReference>
<feature type="transmembrane region" description="Helical" evidence="8">
    <location>
        <begin position="649"/>
        <end position="672"/>
    </location>
</feature>
<sequence length="1214" mass="127144">MFHVKPVDPRLLTYARTTRVFLAGSVLLGAAGAGLVVAQAVLIADVVVGGFQQGRGAGALRGDLIALAAVAVGRALVAWLTELCAHRAGAAVKSQLRQRLLAHATALGPNWLTGRRGGELTVLATRGVDALDDYFARYLPQLGLAAVVPVVVLARIATADWISALTIVVTLPLVPLFMVLVGWATRDRMDRQWRLLARLSGHFLDVVGGLPTLKVFGRAKAQAENIRKITDDYRRATLRTLRIAFLSSFVLELLATISVALVAVGIGMRLVHGELDLRTGLLVLVLAPEAYLPLRQVGAQYHAAAEGLAAAEEVFEVLETALPAAADAGRQPAPDLRTATIRVEDVEVVRDGRLGRTTLELAPGRTVAVTGPSGAGKSTLLRTLLCFVEPSAGRIVVDGTDLADIDRASWHRQIAWVPQRPHLFAGTVAENVRLARPDASDAEVRSALAAAGAAGFADPDDLLGEDGAGLSAGQRQRLALARAFLADRPLLLLDEPTANLDGDTEAEVVRALRELSATRTVLLVAHRPALLPLADRVEAIASDGAAADPARAAAREPAEVRGHREAHTASAAGTPTVEQQLLDKHLLDLQPFEQQPFDGSTAGAPTPGGPAVDDPASVPFARDRGTRKRRRGAGGFVEGRDIRGFRVRFAGACALGVLALGCAVGLMGTSGWLISRAAQQPPVLYLMVAVTATRTFGIGRAAFRYGERLVGHDAVFRALGGVRVAVFRRLERLAPAGLGRTGRGDLLSRLVADVDGVQDHYLRWLLPATTAAATGLCAAAFTGWLLPAAGAVLGAGLLVAGAAVPALSVAAARRTEDRLAPARGVLSARVLGLFTGTAELTVAGALSGRRARAAEADRALRRITARSAAVTALGAGLTALVTGLTVTGCAWVGVRAVAAGRLHGVLLAVLVLLPLAAFEAVAGLPLAAQQRQRSRRAAQRVRDVLDAPLPVREPEQPGQAPEAPFPLVLRGLTARHPGQKRPALAGVDLTLTPGRRVAVVGPSGAGKTTLAHVLLRFLDAEQGTYTLAGRDASALDGDDVRRLVGLCAQDAHVFASTVRENLRLARPGAQDGELREALAAARLALDLDTEVGEHGARLSGGMRQRLALARALLADFPVLVLDEPAEHLDLPTADALTADLLAATRGRTTVLITHRLAGLAGGAVDEVVVLSGGRVVQRGNYDELAAVEGPFRQTLERERAAEDAARTVAEPVAV</sequence>
<dbReference type="CDD" id="cd03228">
    <property type="entry name" value="ABCC_MRP_Like"/>
    <property type="match status" value="2"/>
</dbReference>
<name>A0A7U3UU50_9ACTN</name>
<evidence type="ECO:0000256" key="2">
    <source>
        <dbReference type="ARBA" id="ARBA00022692"/>
    </source>
</evidence>
<dbReference type="NCBIfam" id="TIGR02857">
    <property type="entry name" value="CydD"/>
    <property type="match status" value="1"/>
</dbReference>
<reference evidence="11 12" key="4">
    <citation type="journal article" date="2020" name="Sci. Rep.">
        <title>beta-carboline chemical signals induce reveromycin production through a LuxR family regulator in Streptomyces sp. SN-593.</title>
        <authorList>
            <person name="Panthee S."/>
            <person name="Kito N."/>
            <person name="Hayashi T."/>
            <person name="Shimizu T."/>
            <person name="Ishikawa J."/>
            <person name="Hamamoto H."/>
            <person name="Osada H."/>
            <person name="Takahashi S."/>
        </authorList>
    </citation>
    <scope>NUCLEOTIDE SEQUENCE [LARGE SCALE GENOMIC DNA]</scope>
    <source>
        <strain evidence="11 12">SN-593</strain>
    </source>
</reference>
<dbReference type="GO" id="GO:0016887">
    <property type="term" value="F:ATP hydrolysis activity"/>
    <property type="evidence" value="ECO:0007669"/>
    <property type="project" value="InterPro"/>
</dbReference>
<evidence type="ECO:0000256" key="6">
    <source>
        <dbReference type="ARBA" id="ARBA00023136"/>
    </source>
</evidence>
<feature type="domain" description="ABC transmembrane type-1" evidence="10">
    <location>
        <begin position="650"/>
        <end position="933"/>
    </location>
</feature>
<dbReference type="NCBIfam" id="TIGR02868">
    <property type="entry name" value="CydC"/>
    <property type="match status" value="1"/>
</dbReference>
<dbReference type="PANTHER" id="PTHR24221:SF590">
    <property type="entry name" value="COMPONENT LINKED WITH THE ASSEMBLY OF CYTOCHROME' TRANSPORT TRANSMEMBRANE ATP-BINDING PROTEIN ABC TRANSPORTER CYDD-RELATED"/>
    <property type="match status" value="1"/>
</dbReference>
<protein>
    <submittedName>
        <fullName evidence="11">Putative ABC transporter ATP-binding protein</fullName>
    </submittedName>
</protein>
<keyword evidence="2 8" id="KW-0812">Transmembrane</keyword>
<feature type="domain" description="ABC transporter" evidence="9">
    <location>
        <begin position="336"/>
        <end position="570"/>
    </location>
</feature>
<feature type="transmembrane region" description="Helical" evidence="8">
    <location>
        <begin position="684"/>
        <end position="703"/>
    </location>
</feature>
<evidence type="ECO:0000256" key="7">
    <source>
        <dbReference type="SAM" id="MobiDB-lite"/>
    </source>
</evidence>
<feature type="transmembrane region" description="Helical" evidence="8">
    <location>
        <begin position="764"/>
        <end position="786"/>
    </location>
</feature>
<keyword evidence="4 11" id="KW-0067">ATP-binding</keyword>
<dbReference type="Pfam" id="PF00664">
    <property type="entry name" value="ABC_membrane"/>
    <property type="match status" value="2"/>
</dbReference>
<feature type="compositionally biased region" description="Low complexity" evidence="7">
    <location>
        <begin position="598"/>
        <end position="616"/>
    </location>
</feature>
<feature type="domain" description="ABC transporter" evidence="9">
    <location>
        <begin position="967"/>
        <end position="1197"/>
    </location>
</feature>
<dbReference type="CDD" id="cd18584">
    <property type="entry name" value="ABC_6TM_AarD_CydD"/>
    <property type="match status" value="1"/>
</dbReference>
<feature type="transmembrane region" description="Helical" evidence="8">
    <location>
        <begin position="905"/>
        <end position="927"/>
    </location>
</feature>
<dbReference type="AlphaFoldDB" id="A0A7U3UU50"/>
<dbReference type="InterPro" id="IPR027417">
    <property type="entry name" value="P-loop_NTPase"/>
</dbReference>
<keyword evidence="6 8" id="KW-0472">Membrane</keyword>
<dbReference type="InterPro" id="IPR039421">
    <property type="entry name" value="Type_1_exporter"/>
</dbReference>
<dbReference type="InterPro" id="IPR003593">
    <property type="entry name" value="AAA+_ATPase"/>
</dbReference>
<dbReference type="GO" id="GO:0140359">
    <property type="term" value="F:ABC-type transporter activity"/>
    <property type="evidence" value="ECO:0007669"/>
    <property type="project" value="InterPro"/>
</dbReference>
<evidence type="ECO:0000256" key="1">
    <source>
        <dbReference type="ARBA" id="ARBA00004651"/>
    </source>
</evidence>
<feature type="transmembrane region" description="Helical" evidence="8">
    <location>
        <begin position="868"/>
        <end position="893"/>
    </location>
</feature>
<gene>
    <name evidence="11" type="ORF">RVR_4936</name>
</gene>
<feature type="transmembrane region" description="Helical" evidence="8">
    <location>
        <begin position="792"/>
        <end position="812"/>
    </location>
</feature>
<dbReference type="PANTHER" id="PTHR24221">
    <property type="entry name" value="ATP-BINDING CASSETTE SUB-FAMILY B"/>
    <property type="match status" value="1"/>
</dbReference>
<dbReference type="SUPFAM" id="SSF90123">
    <property type="entry name" value="ABC transporter transmembrane region"/>
    <property type="match status" value="2"/>
</dbReference>
<evidence type="ECO:0000256" key="8">
    <source>
        <dbReference type="SAM" id="Phobius"/>
    </source>
</evidence>
<feature type="transmembrane region" description="Helical" evidence="8">
    <location>
        <begin position="162"/>
        <end position="184"/>
    </location>
</feature>
<dbReference type="Gene3D" id="3.40.50.300">
    <property type="entry name" value="P-loop containing nucleotide triphosphate hydrolases"/>
    <property type="match status" value="2"/>
</dbReference>
<feature type="region of interest" description="Disordered" evidence="7">
    <location>
        <begin position="594"/>
        <end position="632"/>
    </location>
</feature>
<evidence type="ECO:0000259" key="10">
    <source>
        <dbReference type="PROSITE" id="PS50929"/>
    </source>
</evidence>
<keyword evidence="3" id="KW-0547">Nucleotide-binding</keyword>
<dbReference type="InterPro" id="IPR014216">
    <property type="entry name" value="ABC_transptr_CydD"/>
</dbReference>
<dbReference type="Gene3D" id="1.20.1560.10">
    <property type="entry name" value="ABC transporter type 1, transmembrane domain"/>
    <property type="match status" value="2"/>
</dbReference>
<accession>A0A7U3UU50</accession>
<reference evidence="11 12" key="1">
    <citation type="journal article" date="2010" name="J. Bacteriol.">
        <title>Biochemical characterization of a novel indole prenyltransferase from Streptomyces sp. SN-593.</title>
        <authorList>
            <person name="Takahashi S."/>
            <person name="Takagi H."/>
            <person name="Toyoda A."/>
            <person name="Uramoto M."/>
            <person name="Nogawa T."/>
            <person name="Ueki M."/>
            <person name="Sakaki Y."/>
            <person name="Osada H."/>
        </authorList>
    </citation>
    <scope>NUCLEOTIDE SEQUENCE [LARGE SCALE GENOMIC DNA]</scope>
    <source>
        <strain evidence="11 12">SN-593</strain>
    </source>
</reference>
<dbReference type="Proteomes" id="UP000595703">
    <property type="component" value="Chromosome"/>
</dbReference>
<comment type="subcellular location">
    <subcellularLocation>
        <location evidence="1">Cell membrane</location>
        <topology evidence="1">Multi-pass membrane protein</topology>
    </subcellularLocation>
</comment>
<dbReference type="SUPFAM" id="SSF52540">
    <property type="entry name" value="P-loop containing nucleoside triphosphate hydrolases"/>
    <property type="match status" value="2"/>
</dbReference>
<evidence type="ECO:0000256" key="5">
    <source>
        <dbReference type="ARBA" id="ARBA00022989"/>
    </source>
</evidence>
<evidence type="ECO:0000259" key="9">
    <source>
        <dbReference type="PROSITE" id="PS50893"/>
    </source>
</evidence>
<keyword evidence="12" id="KW-1185">Reference proteome</keyword>
<dbReference type="InterPro" id="IPR011527">
    <property type="entry name" value="ABC1_TM_dom"/>
</dbReference>
<dbReference type="GO" id="GO:0042883">
    <property type="term" value="P:cysteine transport"/>
    <property type="evidence" value="ECO:0007669"/>
    <property type="project" value="InterPro"/>
</dbReference>
<dbReference type="InterPro" id="IPR003439">
    <property type="entry name" value="ABC_transporter-like_ATP-bd"/>
</dbReference>
<dbReference type="InterPro" id="IPR017871">
    <property type="entry name" value="ABC_transporter-like_CS"/>
</dbReference>
<dbReference type="PROSITE" id="PS50929">
    <property type="entry name" value="ABC_TM1F"/>
    <property type="match status" value="2"/>
</dbReference>
<dbReference type="RefSeq" id="WP_202234773.1">
    <property type="nucleotide sequence ID" value="NZ_AP018365.1"/>
</dbReference>
<proteinExistence type="predicted"/>
<evidence type="ECO:0000256" key="3">
    <source>
        <dbReference type="ARBA" id="ARBA00022741"/>
    </source>
</evidence>
<feature type="compositionally biased region" description="Basic and acidic residues" evidence="7">
    <location>
        <begin position="555"/>
        <end position="567"/>
    </location>
</feature>
<evidence type="ECO:0000313" key="12">
    <source>
        <dbReference type="Proteomes" id="UP000595703"/>
    </source>
</evidence>
<feature type="transmembrane region" description="Helical" evidence="8">
    <location>
        <begin position="138"/>
        <end position="156"/>
    </location>
</feature>
<feature type="transmembrane region" description="Helical" evidence="8">
    <location>
        <begin position="64"/>
        <end position="85"/>
    </location>
</feature>
<evidence type="ECO:0000313" key="11">
    <source>
        <dbReference type="EMBL" id="BBA98661.1"/>
    </source>
</evidence>
<dbReference type="GO" id="GO:0005886">
    <property type="term" value="C:plasma membrane"/>
    <property type="evidence" value="ECO:0007669"/>
    <property type="project" value="UniProtKB-SubCell"/>
</dbReference>